<dbReference type="EMBL" id="JAUKUD010000005">
    <property type="protein sequence ID" value="KAK0742828.1"/>
    <property type="molecule type" value="Genomic_DNA"/>
</dbReference>
<feature type="region of interest" description="Disordered" evidence="2">
    <location>
        <begin position="235"/>
        <end position="261"/>
    </location>
</feature>
<accession>A0AA40K1T6</accession>
<evidence type="ECO:0000313" key="5">
    <source>
        <dbReference type="Proteomes" id="UP001172155"/>
    </source>
</evidence>
<feature type="compositionally biased region" description="Basic residues" evidence="2">
    <location>
        <begin position="250"/>
        <end position="261"/>
    </location>
</feature>
<keyword evidence="5" id="KW-1185">Reference proteome</keyword>
<feature type="region of interest" description="Disordered" evidence="2">
    <location>
        <begin position="1"/>
        <end position="48"/>
    </location>
</feature>
<evidence type="ECO:0000313" key="4">
    <source>
        <dbReference type="EMBL" id="KAK0742828.1"/>
    </source>
</evidence>
<sequence length="408" mass="46429">MADQWNEEDGHRNDEDEHWNEEDYSSYAFQHEIPLPATTGSPMERRVSNESYWSQHSLGDFSWPASTPPDAFPDVNEDFLFSPESSPIPDRNYSHFPEPQGSSSVQPLDYAEGYQVLDAEAAARHATDSAAYLLYQYRHYQYPELQAAFITSDAIEAIMEQELSHAEFPTREAIHTLLCRFLYEGSEGTLVPDTDTLLLEAAYQLQLRTEGPPEEVAAICYTALVVTLMQLGGGPAPDSLPSTQPEASTKRRTHKKTPKAKAEKKRYTCYLDECSDEPKPFSRAADLDRHQKLVHLGGKKFPCDYGWCPRHKEQQPFSRQDHYRDHLRNAHFEDLPIRGPGKMDEGWWAGRSRFSVAGDWWRCNKCLVMRVSIGRDDFVCPGCGNHCEGDRIEYRRLLEEGLQTGGSG</sequence>
<evidence type="ECO:0000256" key="2">
    <source>
        <dbReference type="SAM" id="MobiDB-lite"/>
    </source>
</evidence>
<keyword evidence="1" id="KW-0862">Zinc</keyword>
<keyword evidence="1" id="KW-0479">Metal-binding</keyword>
<dbReference type="AlphaFoldDB" id="A0AA40K1T6"/>
<dbReference type="Gene3D" id="3.30.160.60">
    <property type="entry name" value="Classic Zinc Finger"/>
    <property type="match status" value="1"/>
</dbReference>
<dbReference type="Proteomes" id="UP001172155">
    <property type="component" value="Unassembled WGS sequence"/>
</dbReference>
<dbReference type="InterPro" id="IPR013087">
    <property type="entry name" value="Znf_C2H2_type"/>
</dbReference>
<organism evidence="4 5">
    <name type="scientific">Schizothecium vesticola</name>
    <dbReference type="NCBI Taxonomy" id="314040"/>
    <lineage>
        <taxon>Eukaryota</taxon>
        <taxon>Fungi</taxon>
        <taxon>Dikarya</taxon>
        <taxon>Ascomycota</taxon>
        <taxon>Pezizomycotina</taxon>
        <taxon>Sordariomycetes</taxon>
        <taxon>Sordariomycetidae</taxon>
        <taxon>Sordariales</taxon>
        <taxon>Schizotheciaceae</taxon>
        <taxon>Schizothecium</taxon>
    </lineage>
</organism>
<evidence type="ECO:0000256" key="1">
    <source>
        <dbReference type="PROSITE-ProRule" id="PRU00042"/>
    </source>
</evidence>
<protein>
    <recommendedName>
        <fullName evidence="3">C2H2-type domain-containing protein</fullName>
    </recommendedName>
</protein>
<reference evidence="4" key="1">
    <citation type="submission" date="2023-06" db="EMBL/GenBank/DDBJ databases">
        <title>Genome-scale phylogeny and comparative genomics of the fungal order Sordariales.</title>
        <authorList>
            <consortium name="Lawrence Berkeley National Laboratory"/>
            <person name="Hensen N."/>
            <person name="Bonometti L."/>
            <person name="Westerberg I."/>
            <person name="Brannstrom I.O."/>
            <person name="Guillou S."/>
            <person name="Cros-Aarteil S."/>
            <person name="Calhoun S."/>
            <person name="Haridas S."/>
            <person name="Kuo A."/>
            <person name="Mondo S."/>
            <person name="Pangilinan J."/>
            <person name="Riley R."/>
            <person name="LaButti K."/>
            <person name="Andreopoulos B."/>
            <person name="Lipzen A."/>
            <person name="Chen C."/>
            <person name="Yanf M."/>
            <person name="Daum C."/>
            <person name="Ng V."/>
            <person name="Clum A."/>
            <person name="Steindorff A."/>
            <person name="Ohm R."/>
            <person name="Martin F."/>
            <person name="Silar P."/>
            <person name="Natvig D."/>
            <person name="Lalanne C."/>
            <person name="Gautier V."/>
            <person name="Ament-velasquez S.L."/>
            <person name="Kruys A."/>
            <person name="Hutchinson M.I."/>
            <person name="Powell A.J."/>
            <person name="Barry K."/>
            <person name="Miller A.N."/>
            <person name="Grigoriev I.V."/>
            <person name="Debuchy R."/>
            <person name="Gladieux P."/>
            <person name="Thoren M.H."/>
            <person name="Johannesson H."/>
        </authorList>
    </citation>
    <scope>NUCLEOTIDE SEQUENCE</scope>
    <source>
        <strain evidence="4">SMH3187-1</strain>
    </source>
</reference>
<dbReference type="GO" id="GO:0008270">
    <property type="term" value="F:zinc ion binding"/>
    <property type="evidence" value="ECO:0007669"/>
    <property type="project" value="UniProtKB-KW"/>
</dbReference>
<dbReference type="PROSITE" id="PS50157">
    <property type="entry name" value="ZINC_FINGER_C2H2_2"/>
    <property type="match status" value="1"/>
</dbReference>
<keyword evidence="1" id="KW-0863">Zinc-finger</keyword>
<evidence type="ECO:0000259" key="3">
    <source>
        <dbReference type="PROSITE" id="PS50157"/>
    </source>
</evidence>
<comment type="caution">
    <text evidence="4">The sequence shown here is derived from an EMBL/GenBank/DDBJ whole genome shotgun (WGS) entry which is preliminary data.</text>
</comment>
<feature type="domain" description="C2H2-type" evidence="3">
    <location>
        <begin position="272"/>
        <end position="300"/>
    </location>
</feature>
<gene>
    <name evidence="4" type="ORF">B0T18DRAFT_170929</name>
</gene>
<proteinExistence type="predicted"/>
<name>A0AA40K1T6_9PEZI</name>